<evidence type="ECO:0000256" key="1">
    <source>
        <dbReference type="ARBA" id="ARBA00005589"/>
    </source>
</evidence>
<dbReference type="PANTHER" id="PTHR13479:SF40">
    <property type="entry name" value="SMALL RIBOSOMAL SUBUNIT PROTEIN BS18M"/>
    <property type="match status" value="1"/>
</dbReference>
<evidence type="ECO:0000256" key="4">
    <source>
        <dbReference type="ARBA" id="ARBA00035264"/>
    </source>
</evidence>
<dbReference type="Proteomes" id="UP001498398">
    <property type="component" value="Unassembled WGS sequence"/>
</dbReference>
<comment type="caution">
    <text evidence="5">The sequence shown here is derived from an EMBL/GenBank/DDBJ whole genome shotgun (WGS) entry which is preliminary data.</text>
</comment>
<reference evidence="5 6" key="1">
    <citation type="submission" date="2024-01" db="EMBL/GenBank/DDBJ databases">
        <title>A draft genome for the cacao thread blight pathogen Marasmiellus scandens.</title>
        <authorList>
            <person name="Baruah I.K."/>
            <person name="Leung J."/>
            <person name="Bukari Y."/>
            <person name="Amoako-Attah I."/>
            <person name="Meinhardt L.W."/>
            <person name="Bailey B.A."/>
            <person name="Cohen S.P."/>
        </authorList>
    </citation>
    <scope>NUCLEOTIDE SEQUENCE [LARGE SCALE GENOMIC DNA]</scope>
    <source>
        <strain evidence="5 6">GH-19</strain>
    </source>
</reference>
<dbReference type="PRINTS" id="PR00974">
    <property type="entry name" value="RIBOSOMALS18"/>
</dbReference>
<evidence type="ECO:0000313" key="6">
    <source>
        <dbReference type="Proteomes" id="UP001498398"/>
    </source>
</evidence>
<dbReference type="EMBL" id="JBANRG010000002">
    <property type="protein sequence ID" value="KAK7470486.1"/>
    <property type="molecule type" value="Genomic_DNA"/>
</dbReference>
<keyword evidence="2" id="KW-0689">Ribosomal protein</keyword>
<sequence length="179" mass="20255">MLAVFRNAIARSRIRAISSSARRTDDEFTDMANLANSMATEAPSTFVPTANSAFRSFEPYQFISPSRLTYDSVVKRKAFPTKMPAVGPSRKDARKRDLFHLQNVDPLDQALNPAITSRFLTEMGKVMGRNVTGLTKKSQRRYGKAVRRAKMMGVIPILSKRNIRGAYRDPIKYAFQKDF</sequence>
<keyword evidence="3" id="KW-0687">Ribonucleoprotein</keyword>
<proteinExistence type="inferred from homology"/>
<comment type="similarity">
    <text evidence="1">Belongs to the bacterial ribosomal protein bS18 family.</text>
</comment>
<dbReference type="SUPFAM" id="SSF46911">
    <property type="entry name" value="Ribosomal protein S18"/>
    <property type="match status" value="1"/>
</dbReference>
<dbReference type="PANTHER" id="PTHR13479">
    <property type="entry name" value="30S RIBOSOMAL PROTEIN S18"/>
    <property type="match status" value="1"/>
</dbReference>
<evidence type="ECO:0000313" key="5">
    <source>
        <dbReference type="EMBL" id="KAK7470486.1"/>
    </source>
</evidence>
<dbReference type="Gene3D" id="4.10.640.10">
    <property type="entry name" value="Ribosomal protein S18"/>
    <property type="match status" value="1"/>
</dbReference>
<evidence type="ECO:0000256" key="2">
    <source>
        <dbReference type="ARBA" id="ARBA00022980"/>
    </source>
</evidence>
<name>A0ABR1K0C7_9AGAR</name>
<dbReference type="InterPro" id="IPR036870">
    <property type="entry name" value="Ribosomal_bS18_sf"/>
</dbReference>
<accession>A0ABR1K0C7</accession>
<evidence type="ECO:0000256" key="3">
    <source>
        <dbReference type="ARBA" id="ARBA00023274"/>
    </source>
</evidence>
<organism evidence="5 6">
    <name type="scientific">Marasmiellus scandens</name>
    <dbReference type="NCBI Taxonomy" id="2682957"/>
    <lineage>
        <taxon>Eukaryota</taxon>
        <taxon>Fungi</taxon>
        <taxon>Dikarya</taxon>
        <taxon>Basidiomycota</taxon>
        <taxon>Agaricomycotina</taxon>
        <taxon>Agaricomycetes</taxon>
        <taxon>Agaricomycetidae</taxon>
        <taxon>Agaricales</taxon>
        <taxon>Marasmiineae</taxon>
        <taxon>Omphalotaceae</taxon>
        <taxon>Marasmiellus</taxon>
    </lineage>
</organism>
<gene>
    <name evidence="5" type="ORF">VKT23_001912</name>
</gene>
<dbReference type="InterPro" id="IPR001648">
    <property type="entry name" value="Ribosomal_bS18"/>
</dbReference>
<keyword evidence="6" id="KW-1185">Reference proteome</keyword>
<protein>
    <recommendedName>
        <fullName evidence="4">Small ribosomal subunit protein bS18m</fullName>
    </recommendedName>
</protein>
<dbReference type="Pfam" id="PF01084">
    <property type="entry name" value="Ribosomal_S18"/>
    <property type="match status" value="1"/>
</dbReference>